<dbReference type="Proteomes" id="UP000466517">
    <property type="component" value="Chromosome"/>
</dbReference>
<dbReference type="KEGG" id="mmag:MMAD_20470"/>
<proteinExistence type="predicted"/>
<sequence>MPRVMMCGFASLNFSNRKYRTRYHGVYALLASTHRSDAIVRNLACLGSRNREPRHRRWIGAPHIVVMAAQPT</sequence>
<name>A0A7I7XEY7_9MYCO</name>
<evidence type="ECO:0000313" key="1">
    <source>
        <dbReference type="EMBL" id="BBZ27752.1"/>
    </source>
</evidence>
<reference evidence="1 2" key="1">
    <citation type="journal article" date="2019" name="Emerg. Microbes Infect.">
        <title>Comprehensive subspecies identification of 175 nontuberculous mycobacteria species based on 7547 genomic profiles.</title>
        <authorList>
            <person name="Matsumoto Y."/>
            <person name="Kinjo T."/>
            <person name="Motooka D."/>
            <person name="Nabeya D."/>
            <person name="Jung N."/>
            <person name="Uechi K."/>
            <person name="Horii T."/>
            <person name="Iida T."/>
            <person name="Fujita J."/>
            <person name="Nakamura S."/>
        </authorList>
    </citation>
    <scope>NUCLEOTIDE SEQUENCE [LARGE SCALE GENOMIC DNA]</scope>
    <source>
        <strain evidence="1 2">JCM 13574</strain>
    </source>
</reference>
<accession>A0A7I7XEY7</accession>
<dbReference type="EMBL" id="AP022610">
    <property type="protein sequence ID" value="BBZ27752.1"/>
    <property type="molecule type" value="Genomic_DNA"/>
</dbReference>
<dbReference type="AlphaFoldDB" id="A0A7I7XEY7"/>
<gene>
    <name evidence="1" type="ORF">MMAD_20470</name>
</gene>
<organism evidence="1 2">
    <name type="scientific">Mycolicibacterium madagascariense</name>
    <dbReference type="NCBI Taxonomy" id="212765"/>
    <lineage>
        <taxon>Bacteria</taxon>
        <taxon>Bacillati</taxon>
        <taxon>Actinomycetota</taxon>
        <taxon>Actinomycetes</taxon>
        <taxon>Mycobacteriales</taxon>
        <taxon>Mycobacteriaceae</taxon>
        <taxon>Mycolicibacterium</taxon>
    </lineage>
</organism>
<keyword evidence="2" id="KW-1185">Reference proteome</keyword>
<evidence type="ECO:0000313" key="2">
    <source>
        <dbReference type="Proteomes" id="UP000466517"/>
    </source>
</evidence>
<protein>
    <submittedName>
        <fullName evidence="1">Uncharacterized protein</fullName>
    </submittedName>
</protein>